<keyword evidence="1" id="KW-0472">Membrane</keyword>
<accession>K9W8F0</accession>
<dbReference type="GO" id="GO:0043164">
    <property type="term" value="P:Gram-negative-bacterium-type cell wall biogenesis"/>
    <property type="evidence" value="ECO:0007669"/>
    <property type="project" value="TreeGrafter"/>
</dbReference>
<dbReference type="Pfam" id="PF02698">
    <property type="entry name" value="DUF218"/>
    <property type="match status" value="1"/>
</dbReference>
<evidence type="ECO:0000313" key="4">
    <source>
        <dbReference type="Proteomes" id="UP000010471"/>
    </source>
</evidence>
<dbReference type="GO" id="GO:0000270">
    <property type="term" value="P:peptidoglycan metabolic process"/>
    <property type="evidence" value="ECO:0007669"/>
    <property type="project" value="TreeGrafter"/>
</dbReference>
<dbReference type="PANTHER" id="PTHR30336">
    <property type="entry name" value="INNER MEMBRANE PROTEIN, PROBABLE PERMEASE"/>
    <property type="match status" value="1"/>
</dbReference>
<keyword evidence="1" id="KW-1133">Transmembrane helix</keyword>
<sequence length="270" mass="31241">MFNSNLCSRSFPDRPFFIDWFTFIWFNKPVLIAAICLCLFGLYWAIQHLRWKRQLNRMRIVLGLLGFTIISLVIFFVLDKALLRFLPSDFTTKADAIVVLGRGPLFNNTRIERTTELWQAKQAPIIFVSGRGDSVDIMKRLEAEGIPQTALDGENCSLTTQENAAFTAAILQPRGIRRIILVTDWPHMWRSLLVFRAYGFKVISQTSEIPSYVGGLRARFFLRLREYTALVSYGLRGWYFPNRSPELNSPDLQDLLEKAEKYGYGQQQRL</sequence>
<dbReference type="STRING" id="1173027.Mic7113_0109"/>
<dbReference type="InterPro" id="IPR014729">
    <property type="entry name" value="Rossmann-like_a/b/a_fold"/>
</dbReference>
<dbReference type="CDD" id="cd06259">
    <property type="entry name" value="YdcF-like"/>
    <property type="match status" value="1"/>
</dbReference>
<dbReference type="AlphaFoldDB" id="K9W8F0"/>
<dbReference type="Gene3D" id="3.40.50.620">
    <property type="entry name" value="HUPs"/>
    <property type="match status" value="1"/>
</dbReference>
<evidence type="ECO:0000256" key="1">
    <source>
        <dbReference type="SAM" id="Phobius"/>
    </source>
</evidence>
<feature type="transmembrane region" description="Helical" evidence="1">
    <location>
        <begin position="20"/>
        <end position="46"/>
    </location>
</feature>
<protein>
    <recommendedName>
        <fullName evidence="2">DUF218 domain-containing protein</fullName>
    </recommendedName>
</protein>
<reference evidence="3 4" key="1">
    <citation type="submission" date="2012-06" db="EMBL/GenBank/DDBJ databases">
        <title>Finished chromosome of genome of Microcoleus sp. PCC 7113.</title>
        <authorList>
            <consortium name="US DOE Joint Genome Institute"/>
            <person name="Gugger M."/>
            <person name="Coursin T."/>
            <person name="Rippka R."/>
            <person name="Tandeau De Marsac N."/>
            <person name="Huntemann M."/>
            <person name="Wei C.-L."/>
            <person name="Han J."/>
            <person name="Detter J.C."/>
            <person name="Han C."/>
            <person name="Tapia R."/>
            <person name="Chen A."/>
            <person name="Kyrpides N."/>
            <person name="Mavromatis K."/>
            <person name="Markowitz V."/>
            <person name="Szeto E."/>
            <person name="Ivanova N."/>
            <person name="Pagani I."/>
            <person name="Pati A."/>
            <person name="Goodwin L."/>
            <person name="Nordberg H.P."/>
            <person name="Cantor M.N."/>
            <person name="Hua S.X."/>
            <person name="Woyke T."/>
            <person name="Kerfeld C.A."/>
        </authorList>
    </citation>
    <scope>NUCLEOTIDE SEQUENCE [LARGE SCALE GENOMIC DNA]</scope>
    <source>
        <strain evidence="3 4">PCC 7113</strain>
    </source>
</reference>
<dbReference type="InterPro" id="IPR003848">
    <property type="entry name" value="DUF218"/>
</dbReference>
<dbReference type="GO" id="GO:0005886">
    <property type="term" value="C:plasma membrane"/>
    <property type="evidence" value="ECO:0007669"/>
    <property type="project" value="TreeGrafter"/>
</dbReference>
<dbReference type="PANTHER" id="PTHR30336:SF4">
    <property type="entry name" value="ENVELOPE BIOGENESIS FACTOR ELYC"/>
    <property type="match status" value="1"/>
</dbReference>
<organism evidence="3 4">
    <name type="scientific">Allocoleopsis franciscana PCC 7113</name>
    <dbReference type="NCBI Taxonomy" id="1173027"/>
    <lineage>
        <taxon>Bacteria</taxon>
        <taxon>Bacillati</taxon>
        <taxon>Cyanobacteriota</taxon>
        <taxon>Cyanophyceae</taxon>
        <taxon>Coleofasciculales</taxon>
        <taxon>Coleofasciculaceae</taxon>
        <taxon>Allocoleopsis</taxon>
        <taxon>Allocoleopsis franciscana</taxon>
    </lineage>
</organism>
<dbReference type="KEGG" id="mic:Mic7113_0109"/>
<dbReference type="eggNOG" id="COG1434">
    <property type="taxonomic scope" value="Bacteria"/>
</dbReference>
<dbReference type="Proteomes" id="UP000010471">
    <property type="component" value="Chromosome"/>
</dbReference>
<feature type="domain" description="DUF218" evidence="2">
    <location>
        <begin position="95"/>
        <end position="227"/>
    </location>
</feature>
<proteinExistence type="predicted"/>
<gene>
    <name evidence="3" type="ORF">Mic7113_0109</name>
</gene>
<evidence type="ECO:0000259" key="2">
    <source>
        <dbReference type="Pfam" id="PF02698"/>
    </source>
</evidence>
<dbReference type="EMBL" id="CP003630">
    <property type="protein sequence ID" value="AFZ16049.1"/>
    <property type="molecule type" value="Genomic_DNA"/>
</dbReference>
<feature type="transmembrane region" description="Helical" evidence="1">
    <location>
        <begin position="58"/>
        <end position="78"/>
    </location>
</feature>
<evidence type="ECO:0000313" key="3">
    <source>
        <dbReference type="EMBL" id="AFZ16049.1"/>
    </source>
</evidence>
<name>K9W8F0_9CYAN</name>
<dbReference type="HOGENOM" id="CLU_086929_0_0_3"/>
<keyword evidence="4" id="KW-1185">Reference proteome</keyword>
<dbReference type="InterPro" id="IPR051599">
    <property type="entry name" value="Cell_Envelope_Assoc"/>
</dbReference>
<keyword evidence="1" id="KW-0812">Transmembrane</keyword>
<dbReference type="OrthoDB" id="457975at2"/>